<dbReference type="Pfam" id="PF25917">
    <property type="entry name" value="BSH_RND"/>
    <property type="match status" value="1"/>
</dbReference>
<sequence>MQPNMRTLSLGLILLSTSLTSQAAEDKKPQGLPAEVVKVQTSILVNELNAVGTLEASEQVVIRPEQSGLVTQILFTEGQKVEKGATLFELNADSYKAEVAQAQARVRLSQNEYQRADQLLKKRVGSANDRDNALAQLRVDEAQLEVAKVLLNKMTIKAPFRGVLGLRNVSAGDYVTSGEALVSLADIDEMKVEFNLPETFLSQISNGQQVQLSVAAYPDTNFTGEVFAISPLVDPRSHSVRVKARVQNPDGLLRPGLFANIRVQIGKNDQALLIPEEAIIPNNNTFLVMKVDEKNTVGMVPVTLGDRKNNQVQILSGLNADDVIVTAGHIKLRPGMPITPIFPQPQTADAKQEG</sequence>
<reference evidence="10 11" key="1">
    <citation type="journal article" date="2019" name="Biochem. Eng. J.">
        <title>Metabolic engineering of the marine bacteria Neptunomonas concharum for the production of acetoin and meso-2,3-butanediol from acetate.</title>
        <authorList>
            <person name="Li W."/>
            <person name="Pu N."/>
            <person name="Liu C.-X."/>
            <person name="Yuan Q.-P."/>
            <person name="Li Z.-J."/>
        </authorList>
    </citation>
    <scope>NUCLEOTIDE SEQUENCE [LARGE SCALE GENOMIC DNA]</scope>
    <source>
        <strain evidence="10 11">JCM17730</strain>
    </source>
</reference>
<dbReference type="PANTHER" id="PTHR30469">
    <property type="entry name" value="MULTIDRUG RESISTANCE PROTEIN MDTA"/>
    <property type="match status" value="1"/>
</dbReference>
<evidence type="ECO:0000259" key="7">
    <source>
        <dbReference type="Pfam" id="PF25917"/>
    </source>
</evidence>
<feature type="domain" description="CusB-like beta-barrel" evidence="8">
    <location>
        <begin position="192"/>
        <end position="264"/>
    </location>
</feature>
<evidence type="ECO:0000256" key="4">
    <source>
        <dbReference type="SAM" id="Coils"/>
    </source>
</evidence>
<feature type="domain" description="Multidrug resistance protein MdtA-like C-terminal permuted SH3" evidence="9">
    <location>
        <begin position="270"/>
        <end position="328"/>
    </location>
</feature>
<evidence type="ECO:0000259" key="9">
    <source>
        <dbReference type="Pfam" id="PF25967"/>
    </source>
</evidence>
<dbReference type="Pfam" id="PF25967">
    <property type="entry name" value="RND-MFP_C"/>
    <property type="match status" value="1"/>
</dbReference>
<proteinExistence type="inferred from homology"/>
<feature type="coiled-coil region" evidence="4">
    <location>
        <begin position="92"/>
        <end position="119"/>
    </location>
</feature>
<dbReference type="InterPro" id="IPR058627">
    <property type="entry name" value="MdtA-like_C"/>
</dbReference>
<dbReference type="KEGG" id="ncu:F0U83_11205"/>
<dbReference type="Gene3D" id="2.40.50.100">
    <property type="match status" value="1"/>
</dbReference>
<dbReference type="GO" id="GO:0015562">
    <property type="term" value="F:efflux transmembrane transporter activity"/>
    <property type="evidence" value="ECO:0007669"/>
    <property type="project" value="TreeGrafter"/>
</dbReference>
<evidence type="ECO:0000256" key="3">
    <source>
        <dbReference type="ARBA" id="ARBA00022448"/>
    </source>
</evidence>
<gene>
    <name evidence="10" type="ORF">F0U83_11205</name>
</gene>
<evidence type="ECO:0000256" key="5">
    <source>
        <dbReference type="SAM" id="SignalP"/>
    </source>
</evidence>
<dbReference type="InterPro" id="IPR058625">
    <property type="entry name" value="MdtA-like_BSH"/>
</dbReference>
<name>A0A5P1RD99_9GAMM</name>
<evidence type="ECO:0000259" key="8">
    <source>
        <dbReference type="Pfam" id="PF25954"/>
    </source>
</evidence>
<keyword evidence="5" id="KW-0732">Signal</keyword>
<dbReference type="Pfam" id="PF25876">
    <property type="entry name" value="HH_MFP_RND"/>
    <property type="match status" value="1"/>
</dbReference>
<keyword evidence="3" id="KW-0813">Transport</keyword>
<dbReference type="PANTHER" id="PTHR30469:SF11">
    <property type="entry name" value="BLL4320 PROTEIN"/>
    <property type="match status" value="1"/>
</dbReference>
<keyword evidence="4" id="KW-0175">Coiled coil</keyword>
<dbReference type="InterPro" id="IPR058792">
    <property type="entry name" value="Beta-barrel_RND_2"/>
</dbReference>
<dbReference type="EMBL" id="CP043869">
    <property type="protein sequence ID" value="QEQ97235.1"/>
    <property type="molecule type" value="Genomic_DNA"/>
</dbReference>
<evidence type="ECO:0000313" key="10">
    <source>
        <dbReference type="EMBL" id="QEQ97235.1"/>
    </source>
</evidence>
<dbReference type="InterPro" id="IPR006143">
    <property type="entry name" value="RND_pump_MFP"/>
</dbReference>
<comment type="similarity">
    <text evidence="2">Belongs to the membrane fusion protein (MFP) (TC 8.A.1) family.</text>
</comment>
<dbReference type="GO" id="GO:1990281">
    <property type="term" value="C:efflux pump complex"/>
    <property type="evidence" value="ECO:0007669"/>
    <property type="project" value="TreeGrafter"/>
</dbReference>
<feature type="domain" description="Multidrug resistance protein MdtA-like barrel-sandwich hybrid" evidence="7">
    <location>
        <begin position="58"/>
        <end position="181"/>
    </location>
</feature>
<evidence type="ECO:0000313" key="11">
    <source>
        <dbReference type="Proteomes" id="UP000324760"/>
    </source>
</evidence>
<organism evidence="10 11">
    <name type="scientific">Neptunomonas concharum</name>
    <dbReference type="NCBI Taxonomy" id="1031538"/>
    <lineage>
        <taxon>Bacteria</taxon>
        <taxon>Pseudomonadati</taxon>
        <taxon>Pseudomonadota</taxon>
        <taxon>Gammaproteobacteria</taxon>
        <taxon>Oceanospirillales</taxon>
        <taxon>Oceanospirillaceae</taxon>
        <taxon>Neptunomonas</taxon>
    </lineage>
</organism>
<dbReference type="InterPro" id="IPR058624">
    <property type="entry name" value="MdtA-like_HH"/>
</dbReference>
<evidence type="ECO:0000259" key="6">
    <source>
        <dbReference type="Pfam" id="PF25876"/>
    </source>
</evidence>
<dbReference type="SUPFAM" id="SSF111369">
    <property type="entry name" value="HlyD-like secretion proteins"/>
    <property type="match status" value="1"/>
</dbReference>
<dbReference type="AlphaFoldDB" id="A0A5P1RD99"/>
<dbReference type="NCBIfam" id="TIGR01730">
    <property type="entry name" value="RND_mfp"/>
    <property type="match status" value="1"/>
</dbReference>
<dbReference type="FunFam" id="2.40.30.170:FF:000010">
    <property type="entry name" value="Efflux RND transporter periplasmic adaptor subunit"/>
    <property type="match status" value="1"/>
</dbReference>
<dbReference type="RefSeq" id="WP_138987123.1">
    <property type="nucleotide sequence ID" value="NZ_CP043869.1"/>
</dbReference>
<feature type="signal peptide" evidence="5">
    <location>
        <begin position="1"/>
        <end position="23"/>
    </location>
</feature>
<keyword evidence="11" id="KW-1185">Reference proteome</keyword>
<dbReference type="Gene3D" id="1.10.287.470">
    <property type="entry name" value="Helix hairpin bin"/>
    <property type="match status" value="1"/>
</dbReference>
<evidence type="ECO:0000256" key="1">
    <source>
        <dbReference type="ARBA" id="ARBA00004196"/>
    </source>
</evidence>
<protein>
    <submittedName>
        <fullName evidence="10">Efflux RND transporter periplasmic adaptor subunit</fullName>
    </submittedName>
</protein>
<dbReference type="Gene3D" id="2.40.420.20">
    <property type="match status" value="1"/>
</dbReference>
<feature type="domain" description="Multidrug resistance protein MdtA-like alpha-helical hairpin" evidence="6">
    <location>
        <begin position="93"/>
        <end position="149"/>
    </location>
</feature>
<evidence type="ECO:0000256" key="2">
    <source>
        <dbReference type="ARBA" id="ARBA00009477"/>
    </source>
</evidence>
<dbReference type="Proteomes" id="UP000324760">
    <property type="component" value="Chromosome"/>
</dbReference>
<accession>A0A5P1RD99</accession>
<dbReference type="OrthoDB" id="9800613at2"/>
<dbReference type="Gene3D" id="2.40.30.170">
    <property type="match status" value="1"/>
</dbReference>
<feature type="chain" id="PRO_5025027262" evidence="5">
    <location>
        <begin position="24"/>
        <end position="354"/>
    </location>
</feature>
<comment type="subcellular location">
    <subcellularLocation>
        <location evidence="1">Cell envelope</location>
    </subcellularLocation>
</comment>
<dbReference type="Pfam" id="PF25954">
    <property type="entry name" value="Beta-barrel_RND_2"/>
    <property type="match status" value="1"/>
</dbReference>